<evidence type="ECO:0000256" key="4">
    <source>
        <dbReference type="PROSITE-ProRule" id="PRU00335"/>
    </source>
</evidence>
<evidence type="ECO:0000256" key="3">
    <source>
        <dbReference type="ARBA" id="ARBA00023163"/>
    </source>
</evidence>
<keyword evidence="2 4" id="KW-0238">DNA-binding</keyword>
<dbReference type="Gene3D" id="1.10.10.60">
    <property type="entry name" value="Homeodomain-like"/>
    <property type="match status" value="1"/>
</dbReference>
<dbReference type="InterPro" id="IPR050109">
    <property type="entry name" value="HTH-type_TetR-like_transc_reg"/>
</dbReference>
<keyword evidence="3" id="KW-0804">Transcription</keyword>
<name>A0A7G6YCL1_9MICO</name>
<gene>
    <name evidence="7" type="ORF">F1C12_14630</name>
</gene>
<evidence type="ECO:0000313" key="8">
    <source>
        <dbReference type="Proteomes" id="UP000515511"/>
    </source>
</evidence>
<evidence type="ECO:0000259" key="6">
    <source>
        <dbReference type="PROSITE" id="PS50977"/>
    </source>
</evidence>
<sequence>MSYSPDDPSRTAGRPRDAAREAELLAVAYAVLLERGYEGVTFEEVARRARASKPTLYRRWKTKRELVVAALKAGPARREESGPIDTGSLRGDLLALAQRLRTTMESTDGAAALALLQSGFEDPSLGDAIEESIGPTGGRLPLDVIRAAVGRGELAEDADPFAYEEVTGSVLLLRRLNGLSTSDEYLEQLVDTVLLPALRSTASVAGPREPGIFSNRAESTRRTTDDERPRTP</sequence>
<dbReference type="InterPro" id="IPR036271">
    <property type="entry name" value="Tet_transcr_reg_TetR-rel_C_sf"/>
</dbReference>
<evidence type="ECO:0000256" key="5">
    <source>
        <dbReference type="SAM" id="MobiDB-lite"/>
    </source>
</evidence>
<feature type="domain" description="HTH tetR-type" evidence="6">
    <location>
        <begin position="18"/>
        <end position="78"/>
    </location>
</feature>
<dbReference type="SUPFAM" id="SSF48498">
    <property type="entry name" value="Tetracyclin repressor-like, C-terminal domain"/>
    <property type="match status" value="1"/>
</dbReference>
<accession>A0A7G6YCL1</accession>
<evidence type="ECO:0000256" key="1">
    <source>
        <dbReference type="ARBA" id="ARBA00023015"/>
    </source>
</evidence>
<dbReference type="GO" id="GO:0003700">
    <property type="term" value="F:DNA-binding transcription factor activity"/>
    <property type="evidence" value="ECO:0007669"/>
    <property type="project" value="TreeGrafter"/>
</dbReference>
<proteinExistence type="predicted"/>
<feature type="compositionally biased region" description="Basic and acidic residues" evidence="5">
    <location>
        <begin position="218"/>
        <end position="232"/>
    </location>
</feature>
<dbReference type="RefSeq" id="WP_185275664.1">
    <property type="nucleotide sequence ID" value="NZ_CP043641.1"/>
</dbReference>
<dbReference type="PANTHER" id="PTHR30055">
    <property type="entry name" value="HTH-TYPE TRANSCRIPTIONAL REGULATOR RUTR"/>
    <property type="match status" value="1"/>
</dbReference>
<dbReference type="PROSITE" id="PS50977">
    <property type="entry name" value="HTH_TETR_2"/>
    <property type="match status" value="1"/>
</dbReference>
<evidence type="ECO:0000313" key="7">
    <source>
        <dbReference type="EMBL" id="QNE36226.1"/>
    </source>
</evidence>
<dbReference type="PANTHER" id="PTHR30055:SF148">
    <property type="entry name" value="TETR-FAMILY TRANSCRIPTIONAL REGULATOR"/>
    <property type="match status" value="1"/>
</dbReference>
<dbReference type="SUPFAM" id="SSF46689">
    <property type="entry name" value="Homeodomain-like"/>
    <property type="match status" value="1"/>
</dbReference>
<dbReference type="InterPro" id="IPR011075">
    <property type="entry name" value="TetR_C"/>
</dbReference>
<dbReference type="Pfam" id="PF16859">
    <property type="entry name" value="TetR_C_11"/>
    <property type="match status" value="1"/>
</dbReference>
<keyword evidence="1" id="KW-0805">Transcription regulation</keyword>
<dbReference type="PRINTS" id="PR00455">
    <property type="entry name" value="HTHTETR"/>
</dbReference>
<feature type="region of interest" description="Disordered" evidence="5">
    <location>
        <begin position="205"/>
        <end position="232"/>
    </location>
</feature>
<dbReference type="InterPro" id="IPR009057">
    <property type="entry name" value="Homeodomain-like_sf"/>
</dbReference>
<dbReference type="Pfam" id="PF00440">
    <property type="entry name" value="TetR_N"/>
    <property type="match status" value="1"/>
</dbReference>
<dbReference type="KEGG" id="lse:F1C12_14630"/>
<reference evidence="8" key="1">
    <citation type="submission" date="2019-09" db="EMBL/GenBank/DDBJ databases">
        <title>Antimicrobial potential of Antarctic Bacteria.</title>
        <authorList>
            <person name="Benaud N."/>
            <person name="Edwards R.J."/>
            <person name="Ferrari B.C."/>
        </authorList>
    </citation>
    <scope>NUCLEOTIDE SEQUENCE [LARGE SCALE GENOMIC DNA]</scope>
    <source>
        <strain evidence="8">INR9</strain>
    </source>
</reference>
<evidence type="ECO:0000256" key="2">
    <source>
        <dbReference type="ARBA" id="ARBA00023125"/>
    </source>
</evidence>
<dbReference type="AlphaFoldDB" id="A0A7G6YCL1"/>
<dbReference type="Proteomes" id="UP000515511">
    <property type="component" value="Chromosome"/>
</dbReference>
<dbReference type="GO" id="GO:0000976">
    <property type="term" value="F:transcription cis-regulatory region binding"/>
    <property type="evidence" value="ECO:0007669"/>
    <property type="project" value="TreeGrafter"/>
</dbReference>
<dbReference type="EMBL" id="CP043641">
    <property type="protein sequence ID" value="QNE36226.1"/>
    <property type="molecule type" value="Genomic_DNA"/>
</dbReference>
<protein>
    <submittedName>
        <fullName evidence="7">TetR/AcrR family transcriptional regulator</fullName>
    </submittedName>
</protein>
<dbReference type="InterPro" id="IPR001647">
    <property type="entry name" value="HTH_TetR"/>
</dbReference>
<dbReference type="Gene3D" id="1.10.357.10">
    <property type="entry name" value="Tetracycline Repressor, domain 2"/>
    <property type="match status" value="1"/>
</dbReference>
<organism evidence="7 8">
    <name type="scientific">Leifsonia shinshuensis</name>
    <dbReference type="NCBI Taxonomy" id="150026"/>
    <lineage>
        <taxon>Bacteria</taxon>
        <taxon>Bacillati</taxon>
        <taxon>Actinomycetota</taxon>
        <taxon>Actinomycetes</taxon>
        <taxon>Micrococcales</taxon>
        <taxon>Microbacteriaceae</taxon>
        <taxon>Leifsonia</taxon>
    </lineage>
</organism>
<feature type="DNA-binding region" description="H-T-H motif" evidence="4">
    <location>
        <begin position="41"/>
        <end position="60"/>
    </location>
</feature>